<keyword evidence="3" id="KW-1185">Reference proteome</keyword>
<feature type="compositionally biased region" description="Polar residues" evidence="1">
    <location>
        <begin position="40"/>
        <end position="57"/>
    </location>
</feature>
<organism evidence="2 3">
    <name type="scientific">Metschnikowia bicuspidata var. bicuspidata NRRL YB-4993</name>
    <dbReference type="NCBI Taxonomy" id="869754"/>
    <lineage>
        <taxon>Eukaryota</taxon>
        <taxon>Fungi</taxon>
        <taxon>Dikarya</taxon>
        <taxon>Ascomycota</taxon>
        <taxon>Saccharomycotina</taxon>
        <taxon>Pichiomycetes</taxon>
        <taxon>Metschnikowiaceae</taxon>
        <taxon>Metschnikowia</taxon>
    </lineage>
</organism>
<sequence>MSAFLLLSAPALKAPRASSHSSQSTSNRSGKASSVRMAPSRTSMQSAAAAPSTVSSGSRERKYFDPDTLAYVDAHAHLSLFERKLMCFSDAVAAAKAKSVGEPLTKALNDATRSSQGLCGGGPLLTTDNLEILQYNYYEKFTPDAASIKNHLRFKPPAYLHVMLADEQVDRAIRQDEASASPRQQDPKPGPGKPRKNRPVPRTHSLNRLNQYTKMCQDMPMPQDKEWPPKPSSLAEEAIRGRVAAMQRRLTCPAAQTADYCVSVRDALHLLLFWDDVYHDMRCDTLGEDYYAWLPPRETTQRLFLALLDFALSRLRVVTCPLSAAEAGDLNADERHELARNQFFYLQKADGALVGCLLAFLRDHFLEQIAVFVVSPKMTGVHELLAVVGARMCDNLKLHFYGHSRAEAVTALFHDFLVGVLDALLQDADRPDPPPETCSLSQYSLVASVFEPVTTDAGHSAVLRVLESEPPPKTGGKRSKWGFLRRSKK</sequence>
<dbReference type="EMBL" id="LXTC01000003">
    <property type="protein sequence ID" value="OBA21345.1"/>
    <property type="molecule type" value="Genomic_DNA"/>
</dbReference>
<evidence type="ECO:0000256" key="1">
    <source>
        <dbReference type="SAM" id="MobiDB-lite"/>
    </source>
</evidence>
<dbReference type="RefSeq" id="XP_018711855.1">
    <property type="nucleotide sequence ID" value="XM_018854117.1"/>
</dbReference>
<feature type="region of interest" description="Disordered" evidence="1">
    <location>
        <begin position="464"/>
        <end position="489"/>
    </location>
</feature>
<dbReference type="GeneID" id="30027093"/>
<feature type="compositionally biased region" description="Low complexity" evidence="1">
    <location>
        <begin position="18"/>
        <end position="29"/>
    </location>
</feature>
<proteinExistence type="predicted"/>
<reference evidence="2 3" key="1">
    <citation type="submission" date="2016-05" db="EMBL/GenBank/DDBJ databases">
        <title>Comparative genomics of biotechnologically important yeasts.</title>
        <authorList>
            <consortium name="DOE Joint Genome Institute"/>
            <person name="Riley R."/>
            <person name="Haridas S."/>
            <person name="Wolfe K.H."/>
            <person name="Lopes M.R."/>
            <person name="Hittinger C.T."/>
            <person name="Goker M."/>
            <person name="Salamov A."/>
            <person name="Wisecaver J."/>
            <person name="Long T.M."/>
            <person name="Aerts A.L."/>
            <person name="Barry K."/>
            <person name="Choi C."/>
            <person name="Clum A."/>
            <person name="Coughlan A.Y."/>
            <person name="Deshpande S."/>
            <person name="Douglass A.P."/>
            <person name="Hanson S.J."/>
            <person name="Klenk H.-P."/>
            <person name="LaButti K."/>
            <person name="Lapidus A."/>
            <person name="Lindquist E."/>
            <person name="Lipzen A."/>
            <person name="Meier-kolthoff J.P."/>
            <person name="Ohm R.A."/>
            <person name="Otillar R.P."/>
            <person name="Pangilinan J."/>
            <person name="Peng Y."/>
            <person name="Rokas A."/>
            <person name="Rosa C.A."/>
            <person name="Scheuner C."/>
            <person name="Sibirny A.A."/>
            <person name="Slot J.C."/>
            <person name="Stielow J.B."/>
            <person name="Sun H."/>
            <person name="Kurtzman C.P."/>
            <person name="Blackwell M."/>
            <person name="Grigoriev I.V."/>
            <person name="Jeffries T.W."/>
        </authorList>
    </citation>
    <scope>NUCLEOTIDE SEQUENCE [LARGE SCALE GENOMIC DNA]</scope>
    <source>
        <strain evidence="2 3">NRRL YB-4993</strain>
    </source>
</reference>
<dbReference type="Proteomes" id="UP000092555">
    <property type="component" value="Unassembled WGS sequence"/>
</dbReference>
<dbReference type="OrthoDB" id="4087146at2759"/>
<feature type="region of interest" description="Disordered" evidence="1">
    <location>
        <begin position="9"/>
        <end position="60"/>
    </location>
</feature>
<feature type="compositionally biased region" description="Basic residues" evidence="1">
    <location>
        <begin position="475"/>
        <end position="489"/>
    </location>
</feature>
<evidence type="ECO:0000313" key="2">
    <source>
        <dbReference type="EMBL" id="OBA21345.1"/>
    </source>
</evidence>
<name>A0A1A0HBI2_9ASCO</name>
<evidence type="ECO:0000313" key="3">
    <source>
        <dbReference type="Proteomes" id="UP000092555"/>
    </source>
</evidence>
<accession>A0A1A0HBI2</accession>
<protein>
    <submittedName>
        <fullName evidence="2">Uncharacterized protein</fullName>
    </submittedName>
</protein>
<feature type="region of interest" description="Disordered" evidence="1">
    <location>
        <begin position="176"/>
        <end position="206"/>
    </location>
</feature>
<dbReference type="AlphaFoldDB" id="A0A1A0HBI2"/>
<comment type="caution">
    <text evidence="2">The sequence shown here is derived from an EMBL/GenBank/DDBJ whole genome shotgun (WGS) entry which is preliminary data.</text>
</comment>
<gene>
    <name evidence="2" type="ORF">METBIDRAFT_11877</name>
</gene>